<evidence type="ECO:0000256" key="1">
    <source>
        <dbReference type="SAM" id="Coils"/>
    </source>
</evidence>
<name>A0A8H6SYR6_9AGAR</name>
<dbReference type="RefSeq" id="XP_037222125.1">
    <property type="nucleotide sequence ID" value="XM_037361833.1"/>
</dbReference>
<evidence type="ECO:0000313" key="3">
    <source>
        <dbReference type="EMBL" id="KAF7307106.1"/>
    </source>
</evidence>
<dbReference type="GeneID" id="59344349"/>
<accession>A0A8H6SYR6</accession>
<reference evidence="3" key="1">
    <citation type="submission" date="2020-05" db="EMBL/GenBank/DDBJ databases">
        <title>Mycena genomes resolve the evolution of fungal bioluminescence.</title>
        <authorList>
            <person name="Tsai I.J."/>
        </authorList>
    </citation>
    <scope>NUCLEOTIDE SEQUENCE</scope>
    <source>
        <strain evidence="3">171206Taipei</strain>
    </source>
</reference>
<dbReference type="AlphaFoldDB" id="A0A8H6SYR6"/>
<evidence type="ECO:0000313" key="4">
    <source>
        <dbReference type="Proteomes" id="UP000636479"/>
    </source>
</evidence>
<keyword evidence="1" id="KW-0175">Coiled coil</keyword>
<comment type="caution">
    <text evidence="3">The sequence shown here is derived from an EMBL/GenBank/DDBJ whole genome shotgun (WGS) entry which is preliminary data.</text>
</comment>
<feature type="region of interest" description="Disordered" evidence="2">
    <location>
        <begin position="328"/>
        <end position="366"/>
    </location>
</feature>
<dbReference type="InterPro" id="IPR040521">
    <property type="entry name" value="KDZ"/>
</dbReference>
<feature type="coiled-coil region" evidence="1">
    <location>
        <begin position="395"/>
        <end position="433"/>
    </location>
</feature>
<dbReference type="PANTHER" id="PTHR33096:SF1">
    <property type="entry name" value="CXC1-LIKE CYSTEINE CLUSTER ASSOCIATED WITH KDZ TRANSPOSASES DOMAIN-CONTAINING PROTEIN"/>
    <property type="match status" value="1"/>
</dbReference>
<feature type="compositionally biased region" description="Basic and acidic residues" evidence="2">
    <location>
        <begin position="333"/>
        <end position="345"/>
    </location>
</feature>
<evidence type="ECO:0000256" key="2">
    <source>
        <dbReference type="SAM" id="MobiDB-lite"/>
    </source>
</evidence>
<dbReference type="EMBL" id="JACAZF010000004">
    <property type="protein sequence ID" value="KAF7307106.1"/>
    <property type="molecule type" value="Genomic_DNA"/>
</dbReference>
<gene>
    <name evidence="3" type="ORF">MIND_00503900</name>
</gene>
<dbReference type="Proteomes" id="UP000636479">
    <property type="component" value="Unassembled WGS sequence"/>
</dbReference>
<keyword evidence="4" id="KW-1185">Reference proteome</keyword>
<proteinExistence type="predicted"/>
<dbReference type="Pfam" id="PF18758">
    <property type="entry name" value="KDZ"/>
    <property type="match status" value="1"/>
</dbReference>
<dbReference type="OrthoDB" id="2983149at2759"/>
<protein>
    <submittedName>
        <fullName evidence="3">CxC2 domain-containing protein</fullName>
    </submittedName>
</protein>
<sequence>MDRIRLQYGLPVWHAEAHDPKCRIQFALRYLLGVGKTDGESTERLWSLLNPASWSTKEMGEGARHDVLEDKIDLINFEKNRSMGRTLARRLIVAVAERQRQGIEFQELDDSVPKKKDTNPFEVQGGKLAGPSEREISEELKRAEVEDARAGSNLCWKAIQYVKVFIPHTLFTIPRRRIRTALKAKKSADQASQIQELRLSLIKQMRTFKKLQLTYMPGVQGLRDAALTAEECRQVSMADLIETEAKLRRGQCADALAALRGRLHSKQHMIWFRGENMVGQRARTRSVTLMARMEEGVTKAAAKYTEGYEALVHLKGKRYAPEVSKIGQGPFEHSYRNREDEDAARSLRTADGSRPTREETAAKKKKTKTAPISWIWAAGGQADGVELHDSMRVEWAKARARKERWNEEVELLREEMKRVMRSLKWEASEWQKRADEVRSDVDGTTAAGIRAYALRNVYLHTEFIVRFREEWDKTMGAAVRHWAAEEEREILEGTFMAEGM</sequence>
<organism evidence="3 4">
    <name type="scientific">Mycena indigotica</name>
    <dbReference type="NCBI Taxonomy" id="2126181"/>
    <lineage>
        <taxon>Eukaryota</taxon>
        <taxon>Fungi</taxon>
        <taxon>Dikarya</taxon>
        <taxon>Basidiomycota</taxon>
        <taxon>Agaricomycotina</taxon>
        <taxon>Agaricomycetes</taxon>
        <taxon>Agaricomycetidae</taxon>
        <taxon>Agaricales</taxon>
        <taxon>Marasmiineae</taxon>
        <taxon>Mycenaceae</taxon>
        <taxon>Mycena</taxon>
    </lineage>
</organism>
<dbReference type="PANTHER" id="PTHR33096">
    <property type="entry name" value="CXC2 DOMAIN-CONTAINING PROTEIN"/>
    <property type="match status" value="1"/>
</dbReference>